<dbReference type="SMART" id="SM00487">
    <property type="entry name" value="DEXDc"/>
    <property type="match status" value="1"/>
</dbReference>
<feature type="domain" description="Helicase ATP-binding" evidence="1">
    <location>
        <begin position="16"/>
        <end position="163"/>
    </location>
</feature>
<comment type="caution">
    <text evidence="3">The sequence shown here is derived from an EMBL/GenBank/DDBJ whole genome shotgun (WGS) entry which is preliminary data.</text>
</comment>
<dbReference type="GO" id="GO:0016787">
    <property type="term" value="F:hydrolase activity"/>
    <property type="evidence" value="ECO:0007669"/>
    <property type="project" value="InterPro"/>
</dbReference>
<sequence length="631" mass="70994">MKLRDYQEICKAKIEANWRKGSHKQLAVMPTGAGKTVLFAALASEFTRKNQGVLVVAHREELIIQAAEKLAAATGIIPGIIKAGYKPNVDAPIQVGSIQTLARRQKYPEANLIIIDEAHHAASNSYRQLIAQYPDAQILGVTATPQRIDGYGFEDLFEKLVVGATTGQLIAEGHLCKFKMIGGFAKLGLFTPKGRDFTIKELERAATKIKPEDVVKCWQDYCFGKKTVVFAVNVSHSQAIAEQFQKNGIAAEHLDGETPTGERKAILERFRTGSTQIISNCGILTEGFDCPDIDVVQCARPTTSISLWLQMLGRALRPSPGKEYAILVDQTDNWYRLGTPDQHRHWSLKPESVDKNSPGVRNCGYCHHVFKPMEARITSKVVWNPRSETFETLLTTPCPNCSKPVTWQLISSSDITPNQEKKEEFDLEVEYREIPSECRFEILEQIVKIRKLGSRFKNLPNREKKFIHSLTELIHQQSDIQLAEIRVALDILEIGFSPTEILAHALLVPLCQLAAYNNWYQIERLMKGRTGDIKKLIWDMLPKHYQKKIHQLKKDLAEKPTPSAILSQVTFKVGDPVAAAATNDLKYLWHGVVEEVSDDGSEVFVFWQSSQGTATSSYEIHEASYLRRLFI</sequence>
<evidence type="ECO:0000313" key="3">
    <source>
        <dbReference type="EMBL" id="GBG23572.1"/>
    </source>
</evidence>
<dbReference type="SUPFAM" id="SSF52540">
    <property type="entry name" value="P-loop containing nucleoside triphosphate hydrolases"/>
    <property type="match status" value="1"/>
</dbReference>
<keyword evidence="3" id="KW-0378">Hydrolase</keyword>
<evidence type="ECO:0000259" key="1">
    <source>
        <dbReference type="PROSITE" id="PS51192"/>
    </source>
</evidence>
<dbReference type="GO" id="GO:0000403">
    <property type="term" value="F:Y-form DNA binding"/>
    <property type="evidence" value="ECO:0007669"/>
    <property type="project" value="TreeGrafter"/>
</dbReference>
<dbReference type="RefSeq" id="WP_109013440.1">
    <property type="nucleotide sequence ID" value="NZ_BDUD01000005.1"/>
</dbReference>
<dbReference type="OrthoDB" id="9802848at2"/>
<dbReference type="PROSITE" id="PS51194">
    <property type="entry name" value="HELICASE_CTER"/>
    <property type="match status" value="1"/>
</dbReference>
<proteinExistence type="predicted"/>
<name>A0A2R5FXT8_NOSCO</name>
<protein>
    <submittedName>
        <fullName evidence="3">Putative helicase</fullName>
    </submittedName>
</protein>
<accession>A0A2R5FXT8</accession>
<dbReference type="GO" id="GO:0036121">
    <property type="term" value="F:double-stranded DNA helicase activity"/>
    <property type="evidence" value="ECO:0007669"/>
    <property type="project" value="TreeGrafter"/>
</dbReference>
<keyword evidence="3" id="KW-0067">ATP-binding</keyword>
<dbReference type="Pfam" id="PF00271">
    <property type="entry name" value="Helicase_C"/>
    <property type="match status" value="1"/>
</dbReference>
<dbReference type="AlphaFoldDB" id="A0A2R5FXT8"/>
<dbReference type="InterPro" id="IPR006935">
    <property type="entry name" value="Helicase/UvrB_N"/>
</dbReference>
<dbReference type="Gene3D" id="3.40.50.300">
    <property type="entry name" value="P-loop containing nucleotide triphosphate hydrolases"/>
    <property type="match status" value="2"/>
</dbReference>
<dbReference type="GO" id="GO:0061749">
    <property type="term" value="F:forked DNA-dependent helicase activity"/>
    <property type="evidence" value="ECO:0007669"/>
    <property type="project" value="TreeGrafter"/>
</dbReference>
<evidence type="ECO:0000259" key="2">
    <source>
        <dbReference type="PROSITE" id="PS51194"/>
    </source>
</evidence>
<feature type="domain" description="Helicase C-terminal" evidence="2">
    <location>
        <begin position="201"/>
        <end position="357"/>
    </location>
</feature>
<keyword evidence="4" id="KW-1185">Reference proteome</keyword>
<dbReference type="InterPro" id="IPR014001">
    <property type="entry name" value="Helicase_ATP-bd"/>
</dbReference>
<dbReference type="Pfam" id="PF04851">
    <property type="entry name" value="ResIII"/>
    <property type="match status" value="1"/>
</dbReference>
<keyword evidence="3" id="KW-0547">Nucleotide-binding</keyword>
<dbReference type="InterPro" id="IPR027417">
    <property type="entry name" value="P-loop_NTPase"/>
</dbReference>
<dbReference type="InterPro" id="IPR050742">
    <property type="entry name" value="Helicase_Restrict-Modif_Enz"/>
</dbReference>
<dbReference type="PANTHER" id="PTHR47396">
    <property type="entry name" value="TYPE I RESTRICTION ENZYME ECOKI R PROTEIN"/>
    <property type="match status" value="1"/>
</dbReference>
<dbReference type="Proteomes" id="UP000245124">
    <property type="component" value="Unassembled WGS sequence"/>
</dbReference>
<dbReference type="EMBL" id="BDUD01000005">
    <property type="protein sequence ID" value="GBG23572.1"/>
    <property type="molecule type" value="Genomic_DNA"/>
</dbReference>
<evidence type="ECO:0000313" key="4">
    <source>
        <dbReference type="Proteomes" id="UP000245124"/>
    </source>
</evidence>
<dbReference type="GO" id="GO:0005524">
    <property type="term" value="F:ATP binding"/>
    <property type="evidence" value="ECO:0007669"/>
    <property type="project" value="InterPro"/>
</dbReference>
<organism evidence="3 4">
    <name type="scientific">Nostoc commune NIES-4072</name>
    <dbReference type="NCBI Taxonomy" id="2005467"/>
    <lineage>
        <taxon>Bacteria</taxon>
        <taxon>Bacillati</taxon>
        <taxon>Cyanobacteriota</taxon>
        <taxon>Cyanophyceae</taxon>
        <taxon>Nostocales</taxon>
        <taxon>Nostocaceae</taxon>
        <taxon>Nostoc</taxon>
    </lineage>
</organism>
<dbReference type="PANTHER" id="PTHR47396:SF1">
    <property type="entry name" value="ATP-DEPENDENT HELICASE IRC3-RELATED"/>
    <property type="match status" value="1"/>
</dbReference>
<keyword evidence="3" id="KW-0347">Helicase</keyword>
<gene>
    <name evidence="3" type="ORF">NIES4072_72840</name>
</gene>
<reference evidence="3 4" key="1">
    <citation type="submission" date="2017-06" db="EMBL/GenBank/DDBJ databases">
        <title>Genome sequencing of cyanobaciteial culture collection at National Institute for Environmental Studies (NIES).</title>
        <authorList>
            <person name="Hirose Y."/>
            <person name="Shimura Y."/>
            <person name="Fujisawa T."/>
            <person name="Nakamura Y."/>
            <person name="Kawachi M."/>
        </authorList>
    </citation>
    <scope>NUCLEOTIDE SEQUENCE [LARGE SCALE GENOMIC DNA]</scope>
    <source>
        <strain evidence="3 4">NIES-4072</strain>
    </source>
</reference>
<dbReference type="SMART" id="SM00490">
    <property type="entry name" value="HELICc"/>
    <property type="match status" value="1"/>
</dbReference>
<dbReference type="InterPro" id="IPR001650">
    <property type="entry name" value="Helicase_C-like"/>
</dbReference>
<dbReference type="PROSITE" id="PS51192">
    <property type="entry name" value="HELICASE_ATP_BIND_1"/>
    <property type="match status" value="1"/>
</dbReference>